<evidence type="ECO:0000313" key="2">
    <source>
        <dbReference type="Proteomes" id="UP000298154"/>
    </source>
</evidence>
<organism evidence="1 2">
    <name type="scientific">Cryobacterium ruanii</name>
    <dbReference type="NCBI Taxonomy" id="1259197"/>
    <lineage>
        <taxon>Bacteria</taxon>
        <taxon>Bacillati</taxon>
        <taxon>Actinomycetota</taxon>
        <taxon>Actinomycetes</taxon>
        <taxon>Micrococcales</taxon>
        <taxon>Microbacteriaceae</taxon>
        <taxon>Cryobacterium</taxon>
    </lineage>
</organism>
<evidence type="ECO:0000313" key="1">
    <source>
        <dbReference type="EMBL" id="TFD64148.1"/>
    </source>
</evidence>
<dbReference type="OrthoDB" id="3267842at2"/>
<comment type="caution">
    <text evidence="1">The sequence shown here is derived from an EMBL/GenBank/DDBJ whole genome shotgun (WGS) entry which is preliminary data.</text>
</comment>
<dbReference type="AlphaFoldDB" id="A0A4R9AL17"/>
<sequence length="80" mass="8969">MSVSCHRRDVIMTEEFILPVVVAELTGLTVGGLAHLRYLGRGPRFYKPTPKKVLYKRAEVIAWVEASAQTQTGKRALVTR</sequence>
<protein>
    <recommendedName>
        <fullName evidence="3">DNA-binding protein</fullName>
    </recommendedName>
</protein>
<evidence type="ECO:0008006" key="3">
    <source>
        <dbReference type="Google" id="ProtNLM"/>
    </source>
</evidence>
<accession>A0A4R9AL17</accession>
<keyword evidence="2" id="KW-1185">Reference proteome</keyword>
<gene>
    <name evidence="1" type="ORF">E3T47_11585</name>
</gene>
<reference evidence="1 2" key="1">
    <citation type="submission" date="2019-03" db="EMBL/GenBank/DDBJ databases">
        <title>Genomics of glacier-inhabiting Cryobacterium strains.</title>
        <authorList>
            <person name="Liu Q."/>
            <person name="Xin Y.-H."/>
        </authorList>
    </citation>
    <scope>NUCLEOTIDE SEQUENCE [LARGE SCALE GENOMIC DNA]</scope>
    <source>
        <strain evidence="1 2">Sr36</strain>
    </source>
</reference>
<proteinExistence type="predicted"/>
<dbReference type="Proteomes" id="UP000298154">
    <property type="component" value="Unassembled WGS sequence"/>
</dbReference>
<name>A0A4R9AL17_9MICO</name>
<dbReference type="EMBL" id="SOHK01000017">
    <property type="protein sequence ID" value="TFD64148.1"/>
    <property type="molecule type" value="Genomic_DNA"/>
</dbReference>